<gene>
    <name evidence="1" type="ORF">LARSCL_LOCUS14689</name>
</gene>
<accession>A0AAV2AWL7</accession>
<comment type="caution">
    <text evidence="1">The sequence shown here is derived from an EMBL/GenBank/DDBJ whole genome shotgun (WGS) entry which is preliminary data.</text>
</comment>
<evidence type="ECO:0000313" key="1">
    <source>
        <dbReference type="EMBL" id="CAL1287193.1"/>
    </source>
</evidence>
<dbReference type="AlphaFoldDB" id="A0AAV2AWL7"/>
<sequence length="74" mass="8271">MFLLVSFTLGNLVHPNSDLGFSADWSFCETSHGKGPTDGVGAESKHYMPSDYDDAMKGLSFTSEIWQHLRLHRP</sequence>
<dbReference type="EMBL" id="CAXIEN010000214">
    <property type="protein sequence ID" value="CAL1287193.1"/>
    <property type="molecule type" value="Genomic_DNA"/>
</dbReference>
<proteinExistence type="predicted"/>
<dbReference type="Proteomes" id="UP001497382">
    <property type="component" value="Unassembled WGS sequence"/>
</dbReference>
<name>A0AAV2AWL7_9ARAC</name>
<reference evidence="1 2" key="1">
    <citation type="submission" date="2024-04" db="EMBL/GenBank/DDBJ databases">
        <authorList>
            <person name="Rising A."/>
            <person name="Reimegard J."/>
            <person name="Sonavane S."/>
            <person name="Akerstrom W."/>
            <person name="Nylinder S."/>
            <person name="Hedman E."/>
            <person name="Kallberg Y."/>
        </authorList>
    </citation>
    <scope>NUCLEOTIDE SEQUENCE [LARGE SCALE GENOMIC DNA]</scope>
</reference>
<keyword evidence="2" id="KW-1185">Reference proteome</keyword>
<evidence type="ECO:0000313" key="2">
    <source>
        <dbReference type="Proteomes" id="UP001497382"/>
    </source>
</evidence>
<organism evidence="1 2">
    <name type="scientific">Larinioides sclopetarius</name>
    <dbReference type="NCBI Taxonomy" id="280406"/>
    <lineage>
        <taxon>Eukaryota</taxon>
        <taxon>Metazoa</taxon>
        <taxon>Ecdysozoa</taxon>
        <taxon>Arthropoda</taxon>
        <taxon>Chelicerata</taxon>
        <taxon>Arachnida</taxon>
        <taxon>Araneae</taxon>
        <taxon>Araneomorphae</taxon>
        <taxon>Entelegynae</taxon>
        <taxon>Araneoidea</taxon>
        <taxon>Araneidae</taxon>
        <taxon>Larinioides</taxon>
    </lineage>
</organism>
<protein>
    <submittedName>
        <fullName evidence="1">Uncharacterized protein</fullName>
    </submittedName>
</protein>